<evidence type="ECO:0000313" key="1">
    <source>
        <dbReference type="EMBL" id="SHJ71769.1"/>
    </source>
</evidence>
<name>A0A1M6LKS0_9FLAO</name>
<dbReference type="AlphaFoldDB" id="A0A1M6LKS0"/>
<proteinExistence type="predicted"/>
<evidence type="ECO:0000313" key="2">
    <source>
        <dbReference type="Proteomes" id="UP000184172"/>
    </source>
</evidence>
<dbReference type="EMBL" id="FQYV01000023">
    <property type="protein sequence ID" value="SHJ71769.1"/>
    <property type="molecule type" value="Genomic_DNA"/>
</dbReference>
<protein>
    <submittedName>
        <fullName evidence="1">Uncharacterized protein</fullName>
    </submittedName>
</protein>
<accession>A0A1M6LKS0</accession>
<organism evidence="1 2">
    <name type="scientific">Aequorivita viscosa</name>
    <dbReference type="NCBI Taxonomy" id="797419"/>
    <lineage>
        <taxon>Bacteria</taxon>
        <taxon>Pseudomonadati</taxon>
        <taxon>Bacteroidota</taxon>
        <taxon>Flavobacteriia</taxon>
        <taxon>Flavobacteriales</taxon>
        <taxon>Flavobacteriaceae</taxon>
        <taxon>Aequorivita</taxon>
    </lineage>
</organism>
<reference evidence="2" key="1">
    <citation type="submission" date="2016-11" db="EMBL/GenBank/DDBJ databases">
        <authorList>
            <person name="Varghese N."/>
            <person name="Submissions S."/>
        </authorList>
    </citation>
    <scope>NUCLEOTIDE SEQUENCE [LARGE SCALE GENOMIC DNA]</scope>
    <source>
        <strain evidence="2">DSM 26349</strain>
    </source>
</reference>
<keyword evidence="2" id="KW-1185">Reference proteome</keyword>
<sequence length="159" mass="18691">MSIIIHFLNNGDEAIKLIFLPRANYKLKAIAARVIAAAPNIEPWQYEIGIKPYNHSVISLCAENNFIDSNTIVYQIYFAVKKIYITSNKLHLLIYLEMNKQHSKAELHQAMDSILIWFLGDAFYYRHISRFKIIRRKYSKINFIPLDELKNIIQYKALN</sequence>
<gene>
    <name evidence="1" type="ORF">SAMN04487908_12364</name>
</gene>
<dbReference type="Proteomes" id="UP000184172">
    <property type="component" value="Unassembled WGS sequence"/>
</dbReference>